<dbReference type="Gene3D" id="2.60.120.10">
    <property type="entry name" value="Jelly Rolls"/>
    <property type="match status" value="1"/>
</dbReference>
<dbReference type="InterPro" id="IPR052950">
    <property type="entry name" value="CISD"/>
</dbReference>
<dbReference type="GO" id="GO:0051537">
    <property type="term" value="F:2 iron, 2 sulfur cluster binding"/>
    <property type="evidence" value="ECO:0007669"/>
    <property type="project" value="UniProtKB-KW"/>
</dbReference>
<evidence type="ECO:0000256" key="3">
    <source>
        <dbReference type="ARBA" id="ARBA00023004"/>
    </source>
</evidence>
<dbReference type="Pfam" id="PF09360">
    <property type="entry name" value="zf-CDGSH"/>
    <property type="match status" value="1"/>
</dbReference>
<dbReference type="InterPro" id="IPR018967">
    <property type="entry name" value="FeS-contain_CDGSH-typ"/>
</dbReference>
<dbReference type="EMBL" id="UINC01018933">
    <property type="protein sequence ID" value="SVA79883.1"/>
    <property type="molecule type" value="Genomic_DNA"/>
</dbReference>
<dbReference type="Pfam" id="PF07883">
    <property type="entry name" value="Cupin_2"/>
    <property type="match status" value="1"/>
</dbReference>
<reference evidence="6" key="1">
    <citation type="submission" date="2018-05" db="EMBL/GenBank/DDBJ databases">
        <authorList>
            <person name="Lanie J.A."/>
            <person name="Ng W.-L."/>
            <person name="Kazmierczak K.M."/>
            <person name="Andrzejewski T.M."/>
            <person name="Davidsen T.M."/>
            <person name="Wayne K.J."/>
            <person name="Tettelin H."/>
            <person name="Glass J.I."/>
            <person name="Rusch D."/>
            <person name="Podicherti R."/>
            <person name="Tsui H.-C.T."/>
            <person name="Winkler M.E."/>
        </authorList>
    </citation>
    <scope>NUCLEOTIDE SEQUENCE</scope>
</reference>
<protein>
    <recommendedName>
        <fullName evidence="5">Iron-binding zinc finger CDGSH type domain-containing protein</fullName>
    </recommendedName>
</protein>
<evidence type="ECO:0000313" key="6">
    <source>
        <dbReference type="EMBL" id="SVA79883.1"/>
    </source>
</evidence>
<dbReference type="InterPro" id="IPR014710">
    <property type="entry name" value="RmlC-like_jellyroll"/>
</dbReference>
<accession>A0A381YTJ7</accession>
<name>A0A381YTJ7_9ZZZZ</name>
<dbReference type="GO" id="GO:0005739">
    <property type="term" value="C:mitochondrion"/>
    <property type="evidence" value="ECO:0007669"/>
    <property type="project" value="TreeGrafter"/>
</dbReference>
<organism evidence="6">
    <name type="scientific">marine metagenome</name>
    <dbReference type="NCBI Taxonomy" id="408172"/>
    <lineage>
        <taxon>unclassified sequences</taxon>
        <taxon>metagenomes</taxon>
        <taxon>ecological metagenomes</taxon>
    </lineage>
</organism>
<evidence type="ECO:0000256" key="1">
    <source>
        <dbReference type="ARBA" id="ARBA00022714"/>
    </source>
</evidence>
<feature type="domain" description="Iron-binding zinc finger CDGSH type" evidence="5">
    <location>
        <begin position="49"/>
        <end position="82"/>
    </location>
</feature>
<feature type="domain" description="Iron-binding zinc finger CDGSH type" evidence="5">
    <location>
        <begin position="9"/>
        <end position="46"/>
    </location>
</feature>
<proteinExistence type="predicted"/>
<evidence type="ECO:0000256" key="4">
    <source>
        <dbReference type="ARBA" id="ARBA00023014"/>
    </source>
</evidence>
<keyword evidence="2" id="KW-0479">Metal-binding</keyword>
<evidence type="ECO:0000259" key="5">
    <source>
        <dbReference type="SMART" id="SM00704"/>
    </source>
</evidence>
<dbReference type="PANTHER" id="PTHR46491:SF3">
    <property type="entry name" value="CDGSH IRON-SULFUR DOMAIN-CONTAINING PROTEIN 3, MITOCHONDRIAL"/>
    <property type="match status" value="1"/>
</dbReference>
<dbReference type="InterPro" id="IPR042216">
    <property type="entry name" value="MitoNEET_CISD"/>
</dbReference>
<keyword evidence="1" id="KW-0001">2Fe-2S</keyword>
<dbReference type="AlphaFoldDB" id="A0A381YTJ7"/>
<sequence>MEDPVIVRRKPYLVELEQGKSYFWCTCGRSKTQPFCDGSHKLTEFQPLKWVAEETGEKLLCACKHTAAQPFCDGSHNRLSDTYAEASEDDGVKATVVNYLAAAGGALKAHLDNGCYVIRAPGEAMQAVAALKILPLIDARDGAEHLSQFYAVVETGESPILRYPGSDVVLFTLSGCGDVTIGGRAFPIAPGTGVCIKPGEGFQIASDGTQPIALNISVCPQCETPEYLDEMPALFDASVPERTQGVDENNREVMGDRFFQVLIDDQSHHTPVTQFIGEIPRSRAAHHRHLYEETITILSGEGFLWTDRTRAPVQPGDTIFLPLKQAHSLECTSDGGMQLIGVFYPSMSPAINY</sequence>
<dbReference type="PANTHER" id="PTHR46491">
    <property type="entry name" value="CDGSH IRON SULFUR DOMAIN PROTEIN HOMOLOG"/>
    <property type="match status" value="1"/>
</dbReference>
<evidence type="ECO:0000256" key="2">
    <source>
        <dbReference type="ARBA" id="ARBA00022723"/>
    </source>
</evidence>
<gene>
    <name evidence="6" type="ORF">METZ01_LOCUS132737</name>
</gene>
<dbReference type="InterPro" id="IPR013096">
    <property type="entry name" value="Cupin_2"/>
</dbReference>
<dbReference type="SMART" id="SM00704">
    <property type="entry name" value="ZnF_CDGSH"/>
    <property type="match status" value="2"/>
</dbReference>
<dbReference type="SUPFAM" id="SSF51182">
    <property type="entry name" value="RmlC-like cupins"/>
    <property type="match status" value="1"/>
</dbReference>
<dbReference type="Gene3D" id="3.40.5.90">
    <property type="entry name" value="CDGSH iron-sulfur domain, mitoNEET-type"/>
    <property type="match status" value="2"/>
</dbReference>
<dbReference type="InterPro" id="IPR011051">
    <property type="entry name" value="RmlC_Cupin_sf"/>
</dbReference>
<keyword evidence="4" id="KW-0411">Iron-sulfur</keyword>
<dbReference type="GO" id="GO:0046872">
    <property type="term" value="F:metal ion binding"/>
    <property type="evidence" value="ECO:0007669"/>
    <property type="project" value="UniProtKB-KW"/>
</dbReference>
<keyword evidence="3" id="KW-0408">Iron</keyword>